<dbReference type="Proteomes" id="UP000292424">
    <property type="component" value="Chromosome"/>
</dbReference>
<evidence type="ECO:0000256" key="8">
    <source>
        <dbReference type="ARBA" id="ARBA00032554"/>
    </source>
</evidence>
<feature type="binding site" evidence="9">
    <location>
        <begin position="94"/>
        <end position="104"/>
    </location>
    <ligand>
        <name>ATP</name>
        <dbReference type="ChEBI" id="CHEBI:30616"/>
    </ligand>
</feature>
<dbReference type="InterPro" id="IPR020568">
    <property type="entry name" value="Ribosomal_Su5_D2-typ_SF"/>
</dbReference>
<dbReference type="GO" id="GO:0005524">
    <property type="term" value="F:ATP binding"/>
    <property type="evidence" value="ECO:0007669"/>
    <property type="project" value="UniProtKB-UniRule"/>
</dbReference>
<dbReference type="PANTHER" id="PTHR43527:SF2">
    <property type="entry name" value="4-DIPHOSPHOCYTIDYL-2-C-METHYL-D-ERYTHRITOL KINASE, CHLOROPLASTIC"/>
    <property type="match status" value="1"/>
</dbReference>
<proteinExistence type="inferred from homology"/>
<feature type="active site" evidence="9">
    <location>
        <position position="136"/>
    </location>
</feature>
<comment type="catalytic activity">
    <reaction evidence="9">
        <text>4-CDP-2-C-methyl-D-erythritol + ATP = 4-CDP-2-C-methyl-D-erythritol 2-phosphate + ADP + H(+)</text>
        <dbReference type="Rhea" id="RHEA:18437"/>
        <dbReference type="ChEBI" id="CHEBI:15378"/>
        <dbReference type="ChEBI" id="CHEBI:30616"/>
        <dbReference type="ChEBI" id="CHEBI:57823"/>
        <dbReference type="ChEBI" id="CHEBI:57919"/>
        <dbReference type="ChEBI" id="CHEBI:456216"/>
        <dbReference type="EC" id="2.7.1.148"/>
    </reaction>
</comment>
<evidence type="ECO:0000256" key="9">
    <source>
        <dbReference type="HAMAP-Rule" id="MF_00061"/>
    </source>
</evidence>
<dbReference type="HAMAP" id="MF_00061">
    <property type="entry name" value="IspE"/>
    <property type="match status" value="1"/>
</dbReference>
<dbReference type="EMBL" id="CP044016">
    <property type="protein sequence ID" value="QES89273.1"/>
    <property type="molecule type" value="Genomic_DNA"/>
</dbReference>
<evidence type="ECO:0000259" key="10">
    <source>
        <dbReference type="Pfam" id="PF00288"/>
    </source>
</evidence>
<keyword evidence="4 9" id="KW-0808">Transferase</keyword>
<dbReference type="GO" id="GO:0019288">
    <property type="term" value="P:isopentenyl diphosphate biosynthetic process, methylerythritol 4-phosphate pathway"/>
    <property type="evidence" value="ECO:0007669"/>
    <property type="project" value="UniProtKB-UniRule"/>
</dbReference>
<feature type="domain" description="GHMP kinase N-terminal" evidence="10">
    <location>
        <begin position="66"/>
        <end position="142"/>
    </location>
</feature>
<sequence>MVFFPNCKINLGLHIVNKREDGFHNLETIFYPLPLCDIGEIIKKPSNNTTKIQVSGIQLDAGISDNICIKAFQLLKTDYPQITNLDIYLHKNIPVGAGLGGGSADGTFILKAISDLFYLQITAEQLAVYALQLGSDCPYFLYNQPAFATQRGEHLTPMEINLCGKYLVLINPGIHINTGWAFKNITPNNRSSNFQSIHSDNISEWKNILFNDFEEPVFTTFPEIQKIKKQLYTLGAIYASMSGTGSSVFGIFDKKLEHCEAHFPKSYFITNIDL</sequence>
<evidence type="ECO:0000256" key="2">
    <source>
        <dbReference type="ARBA" id="ARBA00012052"/>
    </source>
</evidence>
<reference evidence="12 13" key="1">
    <citation type="submission" date="2019-09" db="EMBL/GenBank/DDBJ databases">
        <title>Complete genome sequence of Arachidicoccus sp. B3-10 isolated from apple orchard soil.</title>
        <authorList>
            <person name="Kim H.S."/>
            <person name="Han K.-I."/>
            <person name="Suh M.K."/>
            <person name="Lee K.C."/>
            <person name="Eom M.K."/>
            <person name="Kim J.-S."/>
            <person name="Kang S.W."/>
            <person name="Sin Y."/>
            <person name="Lee J.-S."/>
        </authorList>
    </citation>
    <scope>NUCLEOTIDE SEQUENCE [LARGE SCALE GENOMIC DNA]</scope>
    <source>
        <strain evidence="12 13">B3-10</strain>
    </source>
</reference>
<dbReference type="Pfam" id="PF08544">
    <property type="entry name" value="GHMP_kinases_C"/>
    <property type="match status" value="1"/>
</dbReference>
<keyword evidence="13" id="KW-1185">Reference proteome</keyword>
<evidence type="ECO:0000256" key="3">
    <source>
        <dbReference type="ARBA" id="ARBA00017473"/>
    </source>
</evidence>
<dbReference type="Gene3D" id="3.30.230.10">
    <property type="match status" value="1"/>
</dbReference>
<dbReference type="InterPro" id="IPR006204">
    <property type="entry name" value="GHMP_kinase_N_dom"/>
</dbReference>
<comment type="pathway">
    <text evidence="9">Isoprenoid biosynthesis; isopentenyl diphosphate biosynthesis via DXP pathway; isopentenyl diphosphate from 1-deoxy-D-xylulose 5-phosphate: step 3/6.</text>
</comment>
<dbReference type="Pfam" id="PF00288">
    <property type="entry name" value="GHMP_kinases_N"/>
    <property type="match status" value="1"/>
</dbReference>
<dbReference type="UniPathway" id="UPA00056">
    <property type="reaction ID" value="UER00094"/>
</dbReference>
<protein>
    <recommendedName>
        <fullName evidence="3 9">4-diphosphocytidyl-2-C-methyl-D-erythritol kinase</fullName>
        <shortName evidence="9">CMK</shortName>
        <ecNumber evidence="2 9">2.7.1.148</ecNumber>
    </recommendedName>
    <alternativeName>
        <fullName evidence="8 9">4-(cytidine-5'-diphospho)-2-C-methyl-D-erythritol kinase</fullName>
    </alternativeName>
</protein>
<evidence type="ECO:0000256" key="1">
    <source>
        <dbReference type="ARBA" id="ARBA00009684"/>
    </source>
</evidence>
<dbReference type="InterPro" id="IPR004424">
    <property type="entry name" value="IspE"/>
</dbReference>
<dbReference type="GO" id="GO:0050515">
    <property type="term" value="F:4-(cytidine 5'-diphospho)-2-C-methyl-D-erythritol kinase activity"/>
    <property type="evidence" value="ECO:0007669"/>
    <property type="project" value="UniProtKB-UniRule"/>
</dbReference>
<dbReference type="AlphaFoldDB" id="A0A5P2G7U4"/>
<evidence type="ECO:0000256" key="5">
    <source>
        <dbReference type="ARBA" id="ARBA00022741"/>
    </source>
</evidence>
<keyword evidence="9" id="KW-0414">Isoprene biosynthesis</keyword>
<dbReference type="EC" id="2.7.1.148" evidence="2 9"/>
<dbReference type="RefSeq" id="WP_131330219.1">
    <property type="nucleotide sequence ID" value="NZ_CP044016.1"/>
</dbReference>
<dbReference type="Gene3D" id="3.30.70.890">
    <property type="entry name" value="GHMP kinase, C-terminal domain"/>
    <property type="match status" value="1"/>
</dbReference>
<accession>A0A5P2G7U4</accession>
<evidence type="ECO:0000313" key="13">
    <source>
        <dbReference type="Proteomes" id="UP000292424"/>
    </source>
</evidence>
<feature type="active site" evidence="9">
    <location>
        <position position="8"/>
    </location>
</feature>
<evidence type="ECO:0000256" key="7">
    <source>
        <dbReference type="ARBA" id="ARBA00022840"/>
    </source>
</evidence>
<evidence type="ECO:0000256" key="4">
    <source>
        <dbReference type="ARBA" id="ARBA00022679"/>
    </source>
</evidence>
<dbReference type="OrthoDB" id="9809438at2"/>
<dbReference type="PIRSF" id="PIRSF010376">
    <property type="entry name" value="IspE"/>
    <property type="match status" value="1"/>
</dbReference>
<dbReference type="InterPro" id="IPR013750">
    <property type="entry name" value="GHMP_kinase_C_dom"/>
</dbReference>
<gene>
    <name evidence="9" type="primary">ispE</name>
    <name evidence="12" type="ORF">E0W69_011570</name>
</gene>
<feature type="domain" description="GHMP kinase C-terminal" evidence="11">
    <location>
        <begin position="198"/>
        <end position="254"/>
    </location>
</feature>
<name>A0A5P2G7U4_9BACT</name>
<evidence type="ECO:0000256" key="6">
    <source>
        <dbReference type="ARBA" id="ARBA00022777"/>
    </source>
</evidence>
<keyword evidence="6 9" id="KW-0418">Kinase</keyword>
<dbReference type="InterPro" id="IPR014721">
    <property type="entry name" value="Ribsml_uS5_D2-typ_fold_subgr"/>
</dbReference>
<dbReference type="SUPFAM" id="SSF54211">
    <property type="entry name" value="Ribosomal protein S5 domain 2-like"/>
    <property type="match status" value="1"/>
</dbReference>
<keyword evidence="7 9" id="KW-0067">ATP-binding</keyword>
<dbReference type="GO" id="GO:0016114">
    <property type="term" value="P:terpenoid biosynthetic process"/>
    <property type="evidence" value="ECO:0007669"/>
    <property type="project" value="UniProtKB-UniRule"/>
</dbReference>
<keyword evidence="5 9" id="KW-0547">Nucleotide-binding</keyword>
<comment type="function">
    <text evidence="9">Catalyzes the phosphorylation of the position 2 hydroxy group of 4-diphosphocytidyl-2C-methyl-D-erythritol.</text>
</comment>
<comment type="similarity">
    <text evidence="1 9">Belongs to the GHMP kinase family. IspE subfamily.</text>
</comment>
<organism evidence="12 13">
    <name type="scientific">Rhizosphaericola mali</name>
    <dbReference type="NCBI Taxonomy" id="2545455"/>
    <lineage>
        <taxon>Bacteria</taxon>
        <taxon>Pseudomonadati</taxon>
        <taxon>Bacteroidota</taxon>
        <taxon>Chitinophagia</taxon>
        <taxon>Chitinophagales</taxon>
        <taxon>Chitinophagaceae</taxon>
        <taxon>Rhizosphaericola</taxon>
    </lineage>
</organism>
<evidence type="ECO:0000259" key="11">
    <source>
        <dbReference type="Pfam" id="PF08544"/>
    </source>
</evidence>
<dbReference type="KEGG" id="arac:E0W69_011570"/>
<dbReference type="NCBIfam" id="TIGR00154">
    <property type="entry name" value="ispE"/>
    <property type="match status" value="1"/>
</dbReference>
<evidence type="ECO:0000313" key="12">
    <source>
        <dbReference type="EMBL" id="QES89273.1"/>
    </source>
</evidence>
<dbReference type="SUPFAM" id="SSF55060">
    <property type="entry name" value="GHMP Kinase, C-terminal domain"/>
    <property type="match status" value="1"/>
</dbReference>
<dbReference type="PANTHER" id="PTHR43527">
    <property type="entry name" value="4-DIPHOSPHOCYTIDYL-2-C-METHYL-D-ERYTHRITOL KINASE, CHLOROPLASTIC"/>
    <property type="match status" value="1"/>
</dbReference>
<dbReference type="InterPro" id="IPR036554">
    <property type="entry name" value="GHMP_kinase_C_sf"/>
</dbReference>